<comment type="similarity">
    <text evidence="1">Belongs to the ABC transporter superfamily. Ycf16 family.</text>
</comment>
<dbReference type="SUPFAM" id="SSF52540">
    <property type="entry name" value="P-loop containing nucleoside triphosphate hydrolases"/>
    <property type="match status" value="1"/>
</dbReference>
<dbReference type="InterPro" id="IPR010230">
    <property type="entry name" value="FeS-cluster_ATPase_SufC"/>
</dbReference>
<evidence type="ECO:0000259" key="4">
    <source>
        <dbReference type="PROSITE" id="PS50893"/>
    </source>
</evidence>
<name>A0A1F6AI02_9BACT</name>
<dbReference type="Proteomes" id="UP000178759">
    <property type="component" value="Unassembled WGS sequence"/>
</dbReference>
<keyword evidence="2" id="KW-0547">Nucleotide-binding</keyword>
<dbReference type="CDD" id="cd03217">
    <property type="entry name" value="ABC_FeS_Assembly"/>
    <property type="match status" value="1"/>
</dbReference>
<dbReference type="InterPro" id="IPR003439">
    <property type="entry name" value="ABC_transporter-like_ATP-bd"/>
</dbReference>
<dbReference type="PROSITE" id="PS00211">
    <property type="entry name" value="ABC_TRANSPORTER_1"/>
    <property type="match status" value="1"/>
</dbReference>
<organism evidence="5 6">
    <name type="scientific">Candidatus Gottesmanbacteria bacterium RIFCSPLOWO2_01_FULL_43_11b</name>
    <dbReference type="NCBI Taxonomy" id="1798392"/>
    <lineage>
        <taxon>Bacteria</taxon>
        <taxon>Candidatus Gottesmaniibacteriota</taxon>
    </lineage>
</organism>
<reference evidence="5 6" key="1">
    <citation type="journal article" date="2016" name="Nat. Commun.">
        <title>Thousands of microbial genomes shed light on interconnected biogeochemical processes in an aquifer system.</title>
        <authorList>
            <person name="Anantharaman K."/>
            <person name="Brown C.T."/>
            <person name="Hug L.A."/>
            <person name="Sharon I."/>
            <person name="Castelle C.J."/>
            <person name="Probst A.J."/>
            <person name="Thomas B.C."/>
            <person name="Singh A."/>
            <person name="Wilkins M.J."/>
            <person name="Karaoz U."/>
            <person name="Brodie E.L."/>
            <person name="Williams K.H."/>
            <person name="Hubbard S.S."/>
            <person name="Banfield J.F."/>
        </authorList>
    </citation>
    <scope>NUCLEOTIDE SEQUENCE [LARGE SCALE GENOMIC DNA]</scope>
</reference>
<dbReference type="AlphaFoldDB" id="A0A1F6AI02"/>
<dbReference type="InterPro" id="IPR017871">
    <property type="entry name" value="ABC_transporter-like_CS"/>
</dbReference>
<feature type="domain" description="ABC transporter" evidence="4">
    <location>
        <begin position="3"/>
        <end position="265"/>
    </location>
</feature>
<dbReference type="GO" id="GO:0005524">
    <property type="term" value="F:ATP binding"/>
    <property type="evidence" value="ECO:0007669"/>
    <property type="project" value="UniProtKB-KW"/>
</dbReference>
<dbReference type="PROSITE" id="PS50893">
    <property type="entry name" value="ABC_TRANSPORTER_2"/>
    <property type="match status" value="1"/>
</dbReference>
<dbReference type="NCBIfam" id="TIGR01978">
    <property type="entry name" value="sufC"/>
    <property type="match status" value="1"/>
</dbReference>
<sequence length="265" mass="29500">MKLTLLHLQAFVSDKQIIHNVSLTLQSGEIHAVMGPNGSGKSTLAYALMAHPSYRVKGKIILNNKEITKYSTEERAKRGIFMALQSPIAIPGVTVINLLRTSYQELHGSTSSPQVQNKRPIQNPLLSRRWKAAKITLSEFTDTLRDHAKALHIDESFLSRGINDGFSGGEKKKMEMLQALTLQPKFAIFDEIDTGLDVDALKTVAYGIESLKKKGVGILIITHYQRILKYLKPDYVHVLVDGKIVKSGKAVLAEKIESEGYDAYR</sequence>
<dbReference type="Pfam" id="PF00005">
    <property type="entry name" value="ABC_tran"/>
    <property type="match status" value="1"/>
</dbReference>
<comment type="caution">
    <text evidence="5">The sequence shown here is derived from an EMBL/GenBank/DDBJ whole genome shotgun (WGS) entry which is preliminary data.</text>
</comment>
<evidence type="ECO:0000256" key="3">
    <source>
        <dbReference type="ARBA" id="ARBA00022840"/>
    </source>
</evidence>
<dbReference type="PANTHER" id="PTHR43204">
    <property type="entry name" value="ABC TRANSPORTER I FAMILY MEMBER 6, CHLOROPLASTIC"/>
    <property type="match status" value="1"/>
</dbReference>
<dbReference type="SMART" id="SM00382">
    <property type="entry name" value="AAA"/>
    <property type="match status" value="1"/>
</dbReference>
<accession>A0A1F6AI02</accession>
<evidence type="ECO:0000313" key="5">
    <source>
        <dbReference type="EMBL" id="OGG24354.1"/>
    </source>
</evidence>
<dbReference type="STRING" id="1798392.A3A79_04180"/>
<dbReference type="InterPro" id="IPR003593">
    <property type="entry name" value="AAA+_ATPase"/>
</dbReference>
<evidence type="ECO:0000313" key="6">
    <source>
        <dbReference type="Proteomes" id="UP000178759"/>
    </source>
</evidence>
<dbReference type="PANTHER" id="PTHR43204:SF1">
    <property type="entry name" value="ABC TRANSPORTER I FAMILY MEMBER 6, CHLOROPLASTIC"/>
    <property type="match status" value="1"/>
</dbReference>
<protein>
    <submittedName>
        <fullName evidence="5">Fe-S cluster assembly ATPase SufC</fullName>
    </submittedName>
</protein>
<dbReference type="Gene3D" id="3.40.50.300">
    <property type="entry name" value="P-loop containing nucleotide triphosphate hydrolases"/>
    <property type="match status" value="1"/>
</dbReference>
<evidence type="ECO:0000256" key="2">
    <source>
        <dbReference type="ARBA" id="ARBA00022741"/>
    </source>
</evidence>
<proteinExistence type="inferred from homology"/>
<evidence type="ECO:0000256" key="1">
    <source>
        <dbReference type="ARBA" id="ARBA00006216"/>
    </source>
</evidence>
<dbReference type="InterPro" id="IPR027417">
    <property type="entry name" value="P-loop_NTPase"/>
</dbReference>
<gene>
    <name evidence="5" type="ORF">A3A79_04180</name>
</gene>
<keyword evidence="3" id="KW-0067">ATP-binding</keyword>
<dbReference type="GO" id="GO:0016887">
    <property type="term" value="F:ATP hydrolysis activity"/>
    <property type="evidence" value="ECO:0007669"/>
    <property type="project" value="InterPro"/>
</dbReference>
<dbReference type="EMBL" id="MFJV01000001">
    <property type="protein sequence ID" value="OGG24354.1"/>
    <property type="molecule type" value="Genomic_DNA"/>
</dbReference>